<accession>X0V3R3</accession>
<gene>
    <name evidence="1" type="ORF">S01H1_33711</name>
</gene>
<comment type="caution">
    <text evidence="1">The sequence shown here is derived from an EMBL/GenBank/DDBJ whole genome shotgun (WGS) entry which is preliminary data.</text>
</comment>
<reference evidence="1" key="1">
    <citation type="journal article" date="2014" name="Front. Microbiol.">
        <title>High frequency of phylogenetically diverse reductive dehalogenase-homologous genes in deep subseafloor sedimentary metagenomes.</title>
        <authorList>
            <person name="Kawai M."/>
            <person name="Futagami T."/>
            <person name="Toyoda A."/>
            <person name="Takaki Y."/>
            <person name="Nishi S."/>
            <person name="Hori S."/>
            <person name="Arai W."/>
            <person name="Tsubouchi T."/>
            <person name="Morono Y."/>
            <person name="Uchiyama I."/>
            <person name="Ito T."/>
            <person name="Fujiyama A."/>
            <person name="Inagaki F."/>
            <person name="Takami H."/>
        </authorList>
    </citation>
    <scope>NUCLEOTIDE SEQUENCE</scope>
    <source>
        <strain evidence="1">Expedition CK06-06</strain>
    </source>
</reference>
<dbReference type="AlphaFoldDB" id="X0V3R3"/>
<dbReference type="EMBL" id="BARS01020942">
    <property type="protein sequence ID" value="GAG12784.1"/>
    <property type="molecule type" value="Genomic_DNA"/>
</dbReference>
<evidence type="ECO:0000313" key="1">
    <source>
        <dbReference type="EMBL" id="GAG12784.1"/>
    </source>
</evidence>
<feature type="non-terminal residue" evidence="1">
    <location>
        <position position="1"/>
    </location>
</feature>
<protein>
    <submittedName>
        <fullName evidence="1">Uncharacterized protein</fullName>
    </submittedName>
</protein>
<proteinExistence type="predicted"/>
<sequence>YTFVFRVPRRYVRQLVEMGWDDMEIDVPADRTVEPGKVPN</sequence>
<name>X0V3R3_9ZZZZ</name>
<organism evidence="1">
    <name type="scientific">marine sediment metagenome</name>
    <dbReference type="NCBI Taxonomy" id="412755"/>
    <lineage>
        <taxon>unclassified sequences</taxon>
        <taxon>metagenomes</taxon>
        <taxon>ecological metagenomes</taxon>
    </lineage>
</organism>